<evidence type="ECO:0000256" key="8">
    <source>
        <dbReference type="ARBA" id="ARBA00022679"/>
    </source>
</evidence>
<dbReference type="EC" id="2.1.1.63" evidence="4"/>
<dbReference type="InterPro" id="IPR036217">
    <property type="entry name" value="MethylDNA_cys_MeTrfase_DNAb"/>
</dbReference>
<dbReference type="AlphaFoldDB" id="B8E084"/>
<dbReference type="Proteomes" id="UP000007719">
    <property type="component" value="Chromosome"/>
</dbReference>
<keyword evidence="10" id="KW-0234">DNA repair</keyword>
<dbReference type="RefSeq" id="WP_012583251.1">
    <property type="nucleotide sequence ID" value="NC_011661.1"/>
</dbReference>
<organism evidence="13 14">
    <name type="scientific">Dictyoglomus turgidum (strain DSM 6724 / Z-1310)</name>
    <dbReference type="NCBI Taxonomy" id="515635"/>
    <lineage>
        <taxon>Bacteria</taxon>
        <taxon>Pseudomonadati</taxon>
        <taxon>Dictyoglomota</taxon>
        <taxon>Dictyoglomia</taxon>
        <taxon>Dictyoglomales</taxon>
        <taxon>Dictyoglomaceae</taxon>
        <taxon>Dictyoglomus</taxon>
    </lineage>
</organism>
<evidence type="ECO:0000256" key="5">
    <source>
        <dbReference type="ARBA" id="ARBA00015377"/>
    </source>
</evidence>
<comment type="function">
    <text evidence="2">Involved in the cellular defense against the biological effects of O6-methylguanine (O6-MeG) and O4-methylthymine (O4-MeT) in DNA. Repairs the methylated nucleobase in DNA by stoichiometrically transferring the methyl group to a cysteine residue in the enzyme. This is a suicide reaction: the enzyme is irreversibly inactivated.</text>
</comment>
<evidence type="ECO:0000256" key="9">
    <source>
        <dbReference type="ARBA" id="ARBA00022763"/>
    </source>
</evidence>
<dbReference type="FunFam" id="1.10.10.10:FF:000337">
    <property type="entry name" value="Methylated-DNA--protein-cysteine methyltransferase"/>
    <property type="match status" value="1"/>
</dbReference>
<dbReference type="FunCoup" id="B8E084">
    <property type="interactions" value="47"/>
</dbReference>
<dbReference type="InParanoid" id="B8E084"/>
<dbReference type="eggNOG" id="COG0350">
    <property type="taxonomic scope" value="Bacteria"/>
</dbReference>
<name>B8E084_DICTD</name>
<dbReference type="KEGG" id="dtu:Dtur_0886"/>
<dbReference type="HOGENOM" id="CLU_000445_52_2_0"/>
<dbReference type="InterPro" id="IPR001497">
    <property type="entry name" value="MethylDNA_cys_MeTrfase_AS"/>
</dbReference>
<comment type="catalytic activity">
    <reaction evidence="11">
        <text>a 6-O-methyl-2'-deoxyguanosine in DNA + L-cysteinyl-[protein] = S-methyl-L-cysteinyl-[protein] + a 2'-deoxyguanosine in DNA</text>
        <dbReference type="Rhea" id="RHEA:24000"/>
        <dbReference type="Rhea" id="RHEA-COMP:10131"/>
        <dbReference type="Rhea" id="RHEA-COMP:10132"/>
        <dbReference type="Rhea" id="RHEA-COMP:11367"/>
        <dbReference type="Rhea" id="RHEA-COMP:11368"/>
        <dbReference type="ChEBI" id="CHEBI:29950"/>
        <dbReference type="ChEBI" id="CHEBI:82612"/>
        <dbReference type="ChEBI" id="CHEBI:85445"/>
        <dbReference type="ChEBI" id="CHEBI:85448"/>
        <dbReference type="EC" id="2.1.1.63"/>
    </reaction>
</comment>
<dbReference type="OrthoDB" id="9802228at2"/>
<evidence type="ECO:0000313" key="13">
    <source>
        <dbReference type="EMBL" id="ACK42167.1"/>
    </source>
</evidence>
<dbReference type="NCBIfam" id="TIGR00589">
    <property type="entry name" value="ogt"/>
    <property type="match status" value="1"/>
</dbReference>
<evidence type="ECO:0000256" key="6">
    <source>
        <dbReference type="ARBA" id="ARBA00022490"/>
    </source>
</evidence>
<dbReference type="GO" id="GO:0006281">
    <property type="term" value="P:DNA repair"/>
    <property type="evidence" value="ECO:0007669"/>
    <property type="project" value="UniProtKB-KW"/>
</dbReference>
<evidence type="ECO:0000259" key="12">
    <source>
        <dbReference type="Pfam" id="PF01035"/>
    </source>
</evidence>
<dbReference type="SUPFAM" id="SSF46767">
    <property type="entry name" value="Methylated DNA-protein cysteine methyltransferase, C-terminal domain"/>
    <property type="match status" value="1"/>
</dbReference>
<protein>
    <recommendedName>
        <fullName evidence="5">Methylated-DNA--protein-cysteine methyltransferase</fullName>
        <ecNumber evidence="4">2.1.1.63</ecNumber>
    </recommendedName>
</protein>
<keyword evidence="14" id="KW-1185">Reference proteome</keyword>
<feature type="domain" description="Methylated-DNA-[protein]-cysteine S-methyltransferase DNA binding" evidence="12">
    <location>
        <begin position="67"/>
        <end position="145"/>
    </location>
</feature>
<dbReference type="InterPro" id="IPR036388">
    <property type="entry name" value="WH-like_DNA-bd_sf"/>
</dbReference>
<evidence type="ECO:0000256" key="11">
    <source>
        <dbReference type="ARBA" id="ARBA00049348"/>
    </source>
</evidence>
<dbReference type="Pfam" id="PF01035">
    <property type="entry name" value="DNA_binding_1"/>
    <property type="match status" value="1"/>
</dbReference>
<evidence type="ECO:0000313" key="14">
    <source>
        <dbReference type="Proteomes" id="UP000007719"/>
    </source>
</evidence>
<dbReference type="PROSITE" id="PS00374">
    <property type="entry name" value="MGMT"/>
    <property type="match status" value="1"/>
</dbReference>
<evidence type="ECO:0000256" key="7">
    <source>
        <dbReference type="ARBA" id="ARBA00022603"/>
    </source>
</evidence>
<dbReference type="GO" id="GO:0032259">
    <property type="term" value="P:methylation"/>
    <property type="evidence" value="ECO:0007669"/>
    <property type="project" value="UniProtKB-KW"/>
</dbReference>
<evidence type="ECO:0000256" key="10">
    <source>
        <dbReference type="ARBA" id="ARBA00023204"/>
    </source>
</evidence>
<accession>B8E084</accession>
<dbReference type="PANTHER" id="PTHR46460">
    <property type="entry name" value="METHYLATED-DNA--PROTEIN-CYSTEINE METHYLTRANSFERASE"/>
    <property type="match status" value="1"/>
</dbReference>
<dbReference type="GO" id="GO:0003908">
    <property type="term" value="F:methylated-DNA-[protein]-cysteine S-methyltransferase activity"/>
    <property type="evidence" value="ECO:0007669"/>
    <property type="project" value="UniProtKB-EC"/>
</dbReference>
<gene>
    <name evidence="13" type="ordered locus">Dtur_0886</name>
</gene>
<dbReference type="STRING" id="515635.Dtur_0886"/>
<evidence type="ECO:0000256" key="2">
    <source>
        <dbReference type="ARBA" id="ARBA00003317"/>
    </source>
</evidence>
<evidence type="ECO:0000256" key="4">
    <source>
        <dbReference type="ARBA" id="ARBA00011918"/>
    </source>
</evidence>
<keyword evidence="6" id="KW-0963">Cytoplasm</keyword>
<evidence type="ECO:0000256" key="1">
    <source>
        <dbReference type="ARBA" id="ARBA00001286"/>
    </source>
</evidence>
<proteinExistence type="inferred from homology"/>
<keyword evidence="9" id="KW-0227">DNA damage</keyword>
<evidence type="ECO:0000256" key="3">
    <source>
        <dbReference type="ARBA" id="ARBA00008711"/>
    </source>
</evidence>
<dbReference type="EnsemblBacteria" id="ACK42167">
    <property type="protein sequence ID" value="ACK42167"/>
    <property type="gene ID" value="Dtur_0886"/>
</dbReference>
<dbReference type="EMBL" id="CP001251">
    <property type="protein sequence ID" value="ACK42167.1"/>
    <property type="molecule type" value="Genomic_DNA"/>
</dbReference>
<comment type="catalytic activity">
    <reaction evidence="1">
        <text>a 4-O-methyl-thymidine in DNA + L-cysteinyl-[protein] = a thymidine in DNA + S-methyl-L-cysteinyl-[protein]</text>
        <dbReference type="Rhea" id="RHEA:53428"/>
        <dbReference type="Rhea" id="RHEA-COMP:10131"/>
        <dbReference type="Rhea" id="RHEA-COMP:10132"/>
        <dbReference type="Rhea" id="RHEA-COMP:13555"/>
        <dbReference type="Rhea" id="RHEA-COMP:13556"/>
        <dbReference type="ChEBI" id="CHEBI:29950"/>
        <dbReference type="ChEBI" id="CHEBI:82612"/>
        <dbReference type="ChEBI" id="CHEBI:137386"/>
        <dbReference type="ChEBI" id="CHEBI:137387"/>
        <dbReference type="EC" id="2.1.1.63"/>
    </reaction>
</comment>
<dbReference type="CDD" id="cd06445">
    <property type="entry name" value="ATase"/>
    <property type="match status" value="1"/>
</dbReference>
<dbReference type="Gene3D" id="1.10.10.10">
    <property type="entry name" value="Winged helix-like DNA-binding domain superfamily/Winged helix DNA-binding domain"/>
    <property type="match status" value="1"/>
</dbReference>
<keyword evidence="7 13" id="KW-0489">Methyltransferase</keyword>
<reference evidence="14" key="1">
    <citation type="journal article" date="2016" name="Front. Microbiol.">
        <title>The complete genome sequence of hyperthermophile Dictyoglomus turgidum DSM 6724 reveals a specialized carbohydrate fermentor.</title>
        <authorList>
            <person name="Brumm P.J."/>
            <person name="Gowda K."/>
            <person name="Robb F.T."/>
            <person name="Mead D.A."/>
        </authorList>
    </citation>
    <scope>NUCLEOTIDE SEQUENCE [LARGE SCALE GENOMIC DNA]</scope>
    <source>
        <strain evidence="14">DSM 6724 / Z-1310</strain>
    </source>
</reference>
<comment type="similarity">
    <text evidence="3">Belongs to the MGMT family.</text>
</comment>
<dbReference type="PATRIC" id="fig|515635.4.peg.924"/>
<dbReference type="PANTHER" id="PTHR46460:SF1">
    <property type="entry name" value="METHYLATED-DNA--PROTEIN-CYSTEINE METHYLTRANSFERASE"/>
    <property type="match status" value="1"/>
</dbReference>
<dbReference type="InterPro" id="IPR014048">
    <property type="entry name" value="MethylDNA_cys_MeTrfase_DNA-bd"/>
</dbReference>
<keyword evidence="8" id="KW-0808">Transferase</keyword>
<sequence length="160" mass="18706">MKGALRVNNGFIMVEYEKSVIKRIYWTYKCEEEKDFPGKELFIDYFLGKKVDFGDLIIDLKRVPSIFKKIYEFTREIPYGKVISYKGIAEFLGNSKLQRVVGNAMKSNPFLIVVPCHRVVRSNGSIGNFSLGSEFKKYLLNLEGVKIENEKISCLRYWWH</sequence>